<protein>
    <recommendedName>
        <fullName evidence="6">Fatty acid hydroxylase domain-containing protein</fullName>
    </recommendedName>
</protein>
<keyword evidence="3 5" id="KW-1133">Transmembrane helix</keyword>
<dbReference type="GO" id="GO:0016020">
    <property type="term" value="C:membrane"/>
    <property type="evidence" value="ECO:0007669"/>
    <property type="project" value="UniProtKB-SubCell"/>
</dbReference>
<reference evidence="7" key="1">
    <citation type="journal article" date="2020" name="Nature">
        <title>Giant virus diversity and host interactions through global metagenomics.</title>
        <authorList>
            <person name="Schulz F."/>
            <person name="Roux S."/>
            <person name="Paez-Espino D."/>
            <person name="Jungbluth S."/>
            <person name="Walsh D.A."/>
            <person name="Denef V.J."/>
            <person name="McMahon K.D."/>
            <person name="Konstantinidis K.T."/>
            <person name="Eloe-Fadrosh E.A."/>
            <person name="Kyrpides N.C."/>
            <person name="Woyke T."/>
        </authorList>
    </citation>
    <scope>NUCLEOTIDE SEQUENCE</scope>
    <source>
        <strain evidence="7">GVMAG-M-3300023174-5</strain>
    </source>
</reference>
<feature type="domain" description="Fatty acid hydroxylase" evidence="6">
    <location>
        <begin position="89"/>
        <end position="206"/>
    </location>
</feature>
<feature type="transmembrane region" description="Helical" evidence="5">
    <location>
        <begin position="49"/>
        <end position="68"/>
    </location>
</feature>
<feature type="transmembrane region" description="Helical" evidence="5">
    <location>
        <begin position="6"/>
        <end position="28"/>
    </location>
</feature>
<dbReference type="EMBL" id="MN739669">
    <property type="protein sequence ID" value="QHT19748.1"/>
    <property type="molecule type" value="Genomic_DNA"/>
</dbReference>
<evidence type="ECO:0000313" key="7">
    <source>
        <dbReference type="EMBL" id="QHT19748.1"/>
    </source>
</evidence>
<feature type="transmembrane region" description="Helical" evidence="5">
    <location>
        <begin position="157"/>
        <end position="179"/>
    </location>
</feature>
<evidence type="ECO:0000256" key="3">
    <source>
        <dbReference type="ARBA" id="ARBA00022989"/>
    </source>
</evidence>
<sequence>MLYNNLFVSFYSVNLLFFISTLSAYAFCIFNNVPFNNPNDKNNYHKLNIIIFNGGFSLVESVYLTNYFLSNDIVVYQTNNAVKTFSNVFLYSVWVEFIYYVLHRLYHTKYLYKIIHKKHHEKFDVYPLDAFYFSFIDLQSLFVSLGVPFYLFRMSFWEYFFVLYVYLTFAYISHSKVLYEHHIIHHKYMKYNFCILIPYFDLILQTYK</sequence>
<evidence type="ECO:0000256" key="5">
    <source>
        <dbReference type="SAM" id="Phobius"/>
    </source>
</evidence>
<dbReference type="GO" id="GO:0016491">
    <property type="term" value="F:oxidoreductase activity"/>
    <property type="evidence" value="ECO:0007669"/>
    <property type="project" value="InterPro"/>
</dbReference>
<organism evidence="7">
    <name type="scientific">viral metagenome</name>
    <dbReference type="NCBI Taxonomy" id="1070528"/>
    <lineage>
        <taxon>unclassified sequences</taxon>
        <taxon>metagenomes</taxon>
        <taxon>organismal metagenomes</taxon>
    </lineage>
</organism>
<evidence type="ECO:0000256" key="1">
    <source>
        <dbReference type="ARBA" id="ARBA00004370"/>
    </source>
</evidence>
<dbReference type="AlphaFoldDB" id="A0A6C0DTE7"/>
<dbReference type="InterPro" id="IPR050307">
    <property type="entry name" value="Sterol_Desaturase_Related"/>
</dbReference>
<feature type="transmembrane region" description="Helical" evidence="5">
    <location>
        <begin position="88"/>
        <end position="106"/>
    </location>
</feature>
<evidence type="ECO:0000256" key="4">
    <source>
        <dbReference type="ARBA" id="ARBA00023136"/>
    </source>
</evidence>
<name>A0A6C0DTE7_9ZZZZ</name>
<dbReference type="InterPro" id="IPR006694">
    <property type="entry name" value="Fatty_acid_hydroxylase"/>
</dbReference>
<feature type="transmembrane region" description="Helical" evidence="5">
    <location>
        <begin position="126"/>
        <end position="151"/>
    </location>
</feature>
<evidence type="ECO:0000256" key="2">
    <source>
        <dbReference type="ARBA" id="ARBA00022692"/>
    </source>
</evidence>
<dbReference type="GO" id="GO:0005506">
    <property type="term" value="F:iron ion binding"/>
    <property type="evidence" value="ECO:0007669"/>
    <property type="project" value="InterPro"/>
</dbReference>
<dbReference type="PANTHER" id="PTHR11863">
    <property type="entry name" value="STEROL DESATURASE"/>
    <property type="match status" value="1"/>
</dbReference>
<evidence type="ECO:0000259" key="6">
    <source>
        <dbReference type="Pfam" id="PF04116"/>
    </source>
</evidence>
<proteinExistence type="predicted"/>
<keyword evidence="4 5" id="KW-0472">Membrane</keyword>
<dbReference type="Pfam" id="PF04116">
    <property type="entry name" value="FA_hydroxylase"/>
    <property type="match status" value="1"/>
</dbReference>
<comment type="subcellular location">
    <subcellularLocation>
        <location evidence="1">Membrane</location>
    </subcellularLocation>
</comment>
<keyword evidence="2 5" id="KW-0812">Transmembrane</keyword>
<dbReference type="GO" id="GO:0008610">
    <property type="term" value="P:lipid biosynthetic process"/>
    <property type="evidence" value="ECO:0007669"/>
    <property type="project" value="InterPro"/>
</dbReference>
<accession>A0A6C0DTE7</accession>